<comment type="function">
    <text evidence="5">Involved in transvection phenomena (= synapsis-dependent gene expression), where the synaptic pairing of chromosomes carrying genes with which zeste interacts influences the expression of these genes. Zeste binds to DNA and stimulates transcription from a nearby promoter.</text>
</comment>
<evidence type="ECO:0000259" key="7">
    <source>
        <dbReference type="Pfam" id="PF13873"/>
    </source>
</evidence>
<organism evidence="8 9">
    <name type="scientific">Brassicogethes aeneus</name>
    <name type="common">Rape pollen beetle</name>
    <name type="synonym">Meligethes aeneus</name>
    <dbReference type="NCBI Taxonomy" id="1431903"/>
    <lineage>
        <taxon>Eukaryota</taxon>
        <taxon>Metazoa</taxon>
        <taxon>Ecdysozoa</taxon>
        <taxon>Arthropoda</taxon>
        <taxon>Hexapoda</taxon>
        <taxon>Insecta</taxon>
        <taxon>Pterygota</taxon>
        <taxon>Neoptera</taxon>
        <taxon>Endopterygota</taxon>
        <taxon>Coleoptera</taxon>
        <taxon>Polyphaga</taxon>
        <taxon>Cucujiformia</taxon>
        <taxon>Nitidulidae</taxon>
        <taxon>Meligethinae</taxon>
        <taxon>Brassicogethes</taxon>
    </lineage>
</organism>
<dbReference type="InterPro" id="IPR028002">
    <property type="entry name" value="Myb_DNA-bind_5"/>
</dbReference>
<evidence type="ECO:0000256" key="5">
    <source>
        <dbReference type="ARBA" id="ARBA00025466"/>
    </source>
</evidence>
<dbReference type="AlphaFoldDB" id="A0A9P0B538"/>
<evidence type="ECO:0000256" key="1">
    <source>
        <dbReference type="ARBA" id="ARBA00011764"/>
    </source>
</evidence>
<dbReference type="Proteomes" id="UP001154078">
    <property type="component" value="Chromosome 4"/>
</dbReference>
<evidence type="ECO:0000256" key="2">
    <source>
        <dbReference type="ARBA" id="ARBA00016807"/>
    </source>
</evidence>
<accession>A0A9P0B538</accession>
<feature type="coiled-coil region" evidence="6">
    <location>
        <begin position="203"/>
        <end position="230"/>
    </location>
</feature>
<keyword evidence="3" id="KW-0805">Transcription regulation</keyword>
<dbReference type="EMBL" id="OV121135">
    <property type="protein sequence ID" value="CAH0555114.1"/>
    <property type="molecule type" value="Genomic_DNA"/>
</dbReference>
<proteinExistence type="predicted"/>
<name>A0A9P0B538_BRAAE</name>
<sequence>MESECKTDKRKRTKNFNETEKWSSFLGQKKETWEKLAKEFNLSTGTQREADILKTKYLNLKKKSKEKFSANKKGITLTGGGPYIPIEFSTAELGIMEIVGPEITGLTNSYDNDAEQTSITIIAEDNMKEDMPDPEMEANLNQIIDEPSTSTHDWVSYTPTNLKVYKSKELRKTRLEKKTYIPAEKKLVDEKICFLKAQKAMFAKEHEIKMEIMKLELQIKEKELEKLQKY</sequence>
<feature type="domain" description="Myb/SANT-like DNA-binding" evidence="7">
    <location>
        <begin position="26"/>
        <end position="68"/>
    </location>
</feature>
<evidence type="ECO:0000313" key="8">
    <source>
        <dbReference type="EMBL" id="CAH0555114.1"/>
    </source>
</evidence>
<reference evidence="8" key="1">
    <citation type="submission" date="2021-12" db="EMBL/GenBank/DDBJ databases">
        <authorList>
            <person name="King R."/>
        </authorList>
    </citation>
    <scope>NUCLEOTIDE SEQUENCE</scope>
</reference>
<keyword evidence="6" id="KW-0175">Coiled coil</keyword>
<evidence type="ECO:0000256" key="6">
    <source>
        <dbReference type="SAM" id="Coils"/>
    </source>
</evidence>
<keyword evidence="4" id="KW-0804">Transcription</keyword>
<evidence type="ECO:0000256" key="3">
    <source>
        <dbReference type="ARBA" id="ARBA00023015"/>
    </source>
</evidence>
<evidence type="ECO:0000256" key="4">
    <source>
        <dbReference type="ARBA" id="ARBA00023163"/>
    </source>
</evidence>
<keyword evidence="9" id="KW-1185">Reference proteome</keyword>
<gene>
    <name evidence="8" type="ORF">MELIAE_LOCUS6550</name>
</gene>
<evidence type="ECO:0000313" key="9">
    <source>
        <dbReference type="Proteomes" id="UP001154078"/>
    </source>
</evidence>
<comment type="subunit">
    <text evidence="1">Self-associates forming complexes of several hundred monomers.</text>
</comment>
<dbReference type="OrthoDB" id="6783481at2759"/>
<protein>
    <recommendedName>
        <fullName evidence="2">Regulatory protein zeste</fullName>
    </recommendedName>
</protein>
<dbReference type="Pfam" id="PF13873">
    <property type="entry name" value="Myb_DNA-bind_5"/>
    <property type="match status" value="1"/>
</dbReference>